<dbReference type="RefSeq" id="WP_188563850.1">
    <property type="nucleotide sequence ID" value="NZ_BMGY01000074.1"/>
</dbReference>
<dbReference type="Pfam" id="PF12697">
    <property type="entry name" value="Abhydrolase_6"/>
    <property type="match status" value="1"/>
</dbReference>
<dbReference type="InterPro" id="IPR000073">
    <property type="entry name" value="AB_hydrolase_1"/>
</dbReference>
<dbReference type="Proteomes" id="UP000637774">
    <property type="component" value="Unassembled WGS sequence"/>
</dbReference>
<proteinExistence type="predicted"/>
<dbReference type="Gene3D" id="3.40.50.1820">
    <property type="entry name" value="alpha/beta hydrolase"/>
    <property type="match status" value="1"/>
</dbReference>
<feature type="domain" description="AB hydrolase-1" evidence="2">
    <location>
        <begin position="13"/>
        <end position="234"/>
    </location>
</feature>
<dbReference type="InterPro" id="IPR029058">
    <property type="entry name" value="AB_hydrolase_fold"/>
</dbReference>
<dbReference type="PANTHER" id="PTHR43798:SF31">
    <property type="entry name" value="AB HYDROLASE SUPERFAMILY PROTEIN YCLE"/>
    <property type="match status" value="1"/>
</dbReference>
<organism evidence="3 4">
    <name type="scientific">Hymenobacter frigidus</name>
    <dbReference type="NCBI Taxonomy" id="1524095"/>
    <lineage>
        <taxon>Bacteria</taxon>
        <taxon>Pseudomonadati</taxon>
        <taxon>Bacteroidota</taxon>
        <taxon>Cytophagia</taxon>
        <taxon>Cytophagales</taxon>
        <taxon>Hymenobacteraceae</taxon>
        <taxon>Hymenobacter</taxon>
    </lineage>
</organism>
<protein>
    <submittedName>
        <fullName evidence="3">Hydrolase</fullName>
    </submittedName>
</protein>
<keyword evidence="4" id="KW-1185">Reference proteome</keyword>
<dbReference type="GO" id="GO:0016787">
    <property type="term" value="F:hydrolase activity"/>
    <property type="evidence" value="ECO:0007669"/>
    <property type="project" value="UniProtKB-KW"/>
</dbReference>
<evidence type="ECO:0000313" key="4">
    <source>
        <dbReference type="Proteomes" id="UP000637774"/>
    </source>
</evidence>
<dbReference type="InterPro" id="IPR050266">
    <property type="entry name" value="AB_hydrolase_sf"/>
</dbReference>
<name>A0ABQ2AKN9_9BACT</name>
<evidence type="ECO:0000313" key="3">
    <source>
        <dbReference type="EMBL" id="GGH91509.1"/>
    </source>
</evidence>
<sequence length="237" mass="24666">MPPTVLALHYWSGAGRAFDAVRALLPAGTSLCGPDLPGFGRQPAPPNFDYSMSAYADWVADYAQDHAPGDFVLLGHSMGGKIALALAARRPAGLRGVVLLAPSPPAGEPMTDEDRAAALAAYGHPEAAEKTFQKITALPLTATQRQQVVADNLRSTRAAWDAWLRAGAREDIAGLLVGLAVPCQLLVGAQDRSIAPATQQRLTLPHLPAGTRCTVVPGAGHLLPLEAPAAVAAALLR</sequence>
<evidence type="ECO:0000259" key="2">
    <source>
        <dbReference type="Pfam" id="PF12697"/>
    </source>
</evidence>
<dbReference type="EMBL" id="BMGY01000074">
    <property type="protein sequence ID" value="GGH91509.1"/>
    <property type="molecule type" value="Genomic_DNA"/>
</dbReference>
<dbReference type="SUPFAM" id="SSF53474">
    <property type="entry name" value="alpha/beta-Hydrolases"/>
    <property type="match status" value="1"/>
</dbReference>
<dbReference type="PRINTS" id="PR00111">
    <property type="entry name" value="ABHYDROLASE"/>
</dbReference>
<accession>A0ABQ2AKN9</accession>
<comment type="caution">
    <text evidence="3">The sequence shown here is derived from an EMBL/GenBank/DDBJ whole genome shotgun (WGS) entry which is preliminary data.</text>
</comment>
<reference evidence="4" key="1">
    <citation type="journal article" date="2019" name="Int. J. Syst. Evol. Microbiol.">
        <title>The Global Catalogue of Microorganisms (GCM) 10K type strain sequencing project: providing services to taxonomists for standard genome sequencing and annotation.</title>
        <authorList>
            <consortium name="The Broad Institute Genomics Platform"/>
            <consortium name="The Broad Institute Genome Sequencing Center for Infectious Disease"/>
            <person name="Wu L."/>
            <person name="Ma J."/>
        </authorList>
    </citation>
    <scope>NUCLEOTIDE SEQUENCE [LARGE SCALE GENOMIC DNA]</scope>
    <source>
        <strain evidence="4">CGMCC 1.14966</strain>
    </source>
</reference>
<gene>
    <name evidence="3" type="ORF">GCM10011495_39780</name>
</gene>
<dbReference type="PANTHER" id="PTHR43798">
    <property type="entry name" value="MONOACYLGLYCEROL LIPASE"/>
    <property type="match status" value="1"/>
</dbReference>
<keyword evidence="1 3" id="KW-0378">Hydrolase</keyword>
<evidence type="ECO:0000256" key="1">
    <source>
        <dbReference type="ARBA" id="ARBA00022801"/>
    </source>
</evidence>